<name>A0ABY6K0H1_9ARAC</name>
<dbReference type="InterPro" id="IPR052709">
    <property type="entry name" value="Transposase-MT_Hybrid"/>
</dbReference>
<keyword evidence="2" id="KW-1185">Reference proteome</keyword>
<reference evidence="1 2" key="1">
    <citation type="submission" date="2022-01" db="EMBL/GenBank/DDBJ databases">
        <title>A chromosomal length assembly of Cordylochernes scorpioides.</title>
        <authorList>
            <person name="Zeh D."/>
            <person name="Zeh J."/>
        </authorList>
    </citation>
    <scope>NUCLEOTIDE SEQUENCE [LARGE SCALE GENOMIC DNA]</scope>
    <source>
        <strain evidence="1">IN4F17</strain>
        <tissue evidence="1">Whole Body</tissue>
    </source>
</reference>
<sequence length="350" mass="40260">MVPSFPLLFRDNLDSLHSISLPFATISSGLPVMPLQYLKSDRDIGAFTLKPCSKKWGDMTSPSVLMTPKKIMGAGNLVCITKGAFEGSLQIQRSFLAFKSGPIQRPFIREEPQNATRTLALMNEDYEDEKLSRTKVYLWYKRFKDGRKSIADDSRSGRPLTSTMDRNIGQVQILEISCGCFQKIIGDNLNVIKLCCYFLKKFNRSKKRNKYTPNSPRWKKVCIDKSKGKVLLVVFSDYQGLVYYEFTRRMARATPGFYPSADMWIYHTADNRVVWNGRFRQPNTLYLFLPHPPYSSDIAPCDFFSFPKLKMTLRGSRFSLSSEVIENATVELNKLIKIDFELAFQQLFSR</sequence>
<dbReference type="EMBL" id="CP092863">
    <property type="protein sequence ID" value="UYV61786.1"/>
    <property type="molecule type" value="Genomic_DNA"/>
</dbReference>
<evidence type="ECO:0000313" key="2">
    <source>
        <dbReference type="Proteomes" id="UP001235939"/>
    </source>
</evidence>
<dbReference type="InterPro" id="IPR036397">
    <property type="entry name" value="RNaseH_sf"/>
</dbReference>
<proteinExistence type="predicted"/>
<evidence type="ECO:0008006" key="3">
    <source>
        <dbReference type="Google" id="ProtNLM"/>
    </source>
</evidence>
<protein>
    <recommendedName>
        <fullName evidence="3">Mos1 transposase HTH domain-containing protein</fullName>
    </recommendedName>
</protein>
<evidence type="ECO:0000313" key="1">
    <source>
        <dbReference type="EMBL" id="UYV61786.1"/>
    </source>
</evidence>
<dbReference type="Proteomes" id="UP001235939">
    <property type="component" value="Chromosome 01"/>
</dbReference>
<gene>
    <name evidence="1" type="ORF">LAZ67_1006544</name>
</gene>
<organism evidence="1 2">
    <name type="scientific">Cordylochernes scorpioides</name>
    <dbReference type="NCBI Taxonomy" id="51811"/>
    <lineage>
        <taxon>Eukaryota</taxon>
        <taxon>Metazoa</taxon>
        <taxon>Ecdysozoa</taxon>
        <taxon>Arthropoda</taxon>
        <taxon>Chelicerata</taxon>
        <taxon>Arachnida</taxon>
        <taxon>Pseudoscorpiones</taxon>
        <taxon>Cheliferoidea</taxon>
        <taxon>Chernetidae</taxon>
        <taxon>Cordylochernes</taxon>
    </lineage>
</organism>
<dbReference type="PANTHER" id="PTHR46060">
    <property type="entry name" value="MARINER MOS1 TRANSPOSASE-LIKE PROTEIN"/>
    <property type="match status" value="1"/>
</dbReference>
<accession>A0ABY6K0H1</accession>
<dbReference type="Gene3D" id="3.30.420.10">
    <property type="entry name" value="Ribonuclease H-like superfamily/Ribonuclease H"/>
    <property type="match status" value="1"/>
</dbReference>
<dbReference type="PANTHER" id="PTHR46060:SF1">
    <property type="entry name" value="MARINER MOS1 TRANSPOSASE-LIKE PROTEIN"/>
    <property type="match status" value="1"/>
</dbReference>